<dbReference type="AlphaFoldDB" id="A0A0K8MFI6"/>
<dbReference type="InterPro" id="IPR009057">
    <property type="entry name" value="Homeodomain-like_sf"/>
</dbReference>
<dbReference type="STRING" id="157463.GCA_001047075_00232"/>
<name>A0A0K8MFI6_9LACO</name>
<protein>
    <recommendedName>
        <fullName evidence="3">HTH tetR-type domain-containing protein</fullName>
    </recommendedName>
</protein>
<dbReference type="OrthoDB" id="9810250at2"/>
<organism evidence="1 2">
    <name type="scientific">Fructobacillus ficulneus</name>
    <dbReference type="NCBI Taxonomy" id="157463"/>
    <lineage>
        <taxon>Bacteria</taxon>
        <taxon>Bacillati</taxon>
        <taxon>Bacillota</taxon>
        <taxon>Bacilli</taxon>
        <taxon>Lactobacillales</taxon>
        <taxon>Lactobacillaceae</taxon>
        <taxon>Fructobacillus</taxon>
    </lineage>
</organism>
<accession>A0A0K8MFI6</accession>
<dbReference type="Gene3D" id="1.10.357.10">
    <property type="entry name" value="Tetracycline Repressor, domain 2"/>
    <property type="match status" value="1"/>
</dbReference>
<gene>
    <name evidence="1" type="ORF">FFIC_091330</name>
</gene>
<evidence type="ECO:0000313" key="1">
    <source>
        <dbReference type="EMBL" id="GAO99306.1"/>
    </source>
</evidence>
<dbReference type="Proteomes" id="UP000253891">
    <property type="component" value="Unassembled WGS sequence"/>
</dbReference>
<proteinExistence type="predicted"/>
<evidence type="ECO:0000313" key="2">
    <source>
        <dbReference type="Proteomes" id="UP000253891"/>
    </source>
</evidence>
<keyword evidence="2" id="KW-1185">Reference proteome</keyword>
<reference evidence="1 2" key="1">
    <citation type="journal article" date="2015" name="BMC Genomics">
        <title>Comparative genomics of Fructobacillus spp. and Leuconostoc spp. reveals niche-specific evolution of Fructobacillus spp.</title>
        <authorList>
            <person name="Endo A."/>
            <person name="Tanizawa Y."/>
            <person name="Tanaka N."/>
            <person name="Maeno S."/>
            <person name="Kumar H."/>
            <person name="Shiwa Y."/>
            <person name="Okada S."/>
            <person name="Yoshikawa H."/>
            <person name="Dicks L."/>
            <person name="Nakagawa J."/>
            <person name="Arita M."/>
        </authorList>
    </citation>
    <scope>NUCLEOTIDE SEQUENCE [LARGE SCALE GENOMIC DNA]</scope>
    <source>
        <strain evidence="1 2">JCM 12225</strain>
    </source>
</reference>
<sequence length="182" mass="20901">MYHIKVDKRAQRSAGLIVQGVNACLQKKEYRKITIADVLEESTVGRATFYRLFDSISDVLSYECDLMFEQINHESSKGKTLQDILVLDIETFMRHDVLLETIVNSHQLNIIYDAQLRQINQNIFFKIELASPDQQDFYLAVLTNLLISTLSTWINHGKKESADELFVALQASITMLNQTIND</sequence>
<dbReference type="EMBL" id="DF967986">
    <property type="protein sequence ID" value="GAO99306.1"/>
    <property type="molecule type" value="Genomic_DNA"/>
</dbReference>
<evidence type="ECO:0008006" key="3">
    <source>
        <dbReference type="Google" id="ProtNLM"/>
    </source>
</evidence>
<dbReference type="SUPFAM" id="SSF46689">
    <property type="entry name" value="Homeodomain-like"/>
    <property type="match status" value="1"/>
</dbReference>
<dbReference type="RefSeq" id="WP_061992727.1">
    <property type="nucleotide sequence ID" value="NZ_DF967986.1"/>
</dbReference>